<organism evidence="3 4">
    <name type="scientific">Emticicia agri</name>
    <dbReference type="NCBI Taxonomy" id="2492393"/>
    <lineage>
        <taxon>Bacteria</taxon>
        <taxon>Pseudomonadati</taxon>
        <taxon>Bacteroidota</taxon>
        <taxon>Cytophagia</taxon>
        <taxon>Cytophagales</taxon>
        <taxon>Leadbetterellaceae</taxon>
        <taxon>Emticicia</taxon>
    </lineage>
</organism>
<feature type="transmembrane region" description="Helical" evidence="1">
    <location>
        <begin position="220"/>
        <end position="242"/>
    </location>
</feature>
<reference evidence="3 4" key="1">
    <citation type="submission" date="2019-02" db="EMBL/GenBank/DDBJ databases">
        <title>Bacterial novel species Emticicia sp. 17J42-9 isolated from soil.</title>
        <authorList>
            <person name="Jung H.-Y."/>
        </authorList>
    </citation>
    <scope>NUCLEOTIDE SEQUENCE [LARGE SCALE GENOMIC DNA]</scope>
    <source>
        <strain evidence="3 4">17J42-9</strain>
    </source>
</reference>
<evidence type="ECO:0000313" key="3">
    <source>
        <dbReference type="EMBL" id="RYU95236.1"/>
    </source>
</evidence>
<comment type="caution">
    <text evidence="3">The sequence shown here is derived from an EMBL/GenBank/DDBJ whole genome shotgun (WGS) entry which is preliminary data.</text>
</comment>
<name>A0A4Q5LZ51_9BACT</name>
<sequence>MKQLSSEKLQRIQSVDILRGLVMVLMAIDHVRVYAGVPAGGYTADLFFTRWVTHFCAPSFAFFAGTSAFLYGQKIADKTQLMKFLLTRGLFLVVLELTVVRFFWTFSLDYSSFILAGVIWMLGWCMVLLALFIRLKAVVIGIIGVLMIAFQQVFSYVPKLFPESMQSSVGSIWEFFYPADFQPLGGIAVLYVLIPWIGIMMAGYGFGLILLKKPALRDKICLVIGLLAIIIFAIVGSRIVYYNNRPGNPMPLFFRLLNQSKYPPSQLYVLMTLGPVIALVPLAERLKGWFTNALAVFGRVPMFYYLMHILLIHITALIVNYLRDGATHQEWYVTAPFAQVPETNRWPLSLLYLVFLIDVIILYVKCRWYDAYKKAHPEKWWLRYL</sequence>
<dbReference type="Pfam" id="PF07786">
    <property type="entry name" value="HGSNAT_cat"/>
    <property type="match status" value="1"/>
</dbReference>
<dbReference type="InterPro" id="IPR012429">
    <property type="entry name" value="HGSNAT_cat"/>
</dbReference>
<keyword evidence="1" id="KW-0812">Transmembrane</keyword>
<feature type="transmembrane region" description="Helical" evidence="1">
    <location>
        <begin position="262"/>
        <end position="282"/>
    </location>
</feature>
<keyword evidence="1" id="KW-0472">Membrane</keyword>
<proteinExistence type="predicted"/>
<accession>A0A4Q5LZ51</accession>
<feature type="transmembrane region" description="Helical" evidence="1">
    <location>
        <begin position="21"/>
        <end position="39"/>
    </location>
</feature>
<feature type="domain" description="Heparan-alpha-glucosaminide N-acetyltransferase catalytic" evidence="2">
    <location>
        <begin position="11"/>
        <end position="235"/>
    </location>
</feature>
<evidence type="ECO:0000256" key="1">
    <source>
        <dbReference type="SAM" id="Phobius"/>
    </source>
</evidence>
<feature type="transmembrane region" description="Helical" evidence="1">
    <location>
        <begin position="138"/>
        <end position="157"/>
    </location>
</feature>
<dbReference type="AlphaFoldDB" id="A0A4Q5LZ51"/>
<feature type="transmembrane region" description="Helical" evidence="1">
    <location>
        <begin position="51"/>
        <end position="72"/>
    </location>
</feature>
<keyword evidence="4" id="KW-1185">Reference proteome</keyword>
<feature type="transmembrane region" description="Helical" evidence="1">
    <location>
        <begin position="110"/>
        <end position="131"/>
    </location>
</feature>
<feature type="transmembrane region" description="Helical" evidence="1">
    <location>
        <begin position="188"/>
        <end position="211"/>
    </location>
</feature>
<evidence type="ECO:0000259" key="2">
    <source>
        <dbReference type="Pfam" id="PF07786"/>
    </source>
</evidence>
<evidence type="ECO:0000313" key="4">
    <source>
        <dbReference type="Proteomes" id="UP000293162"/>
    </source>
</evidence>
<gene>
    <name evidence="3" type="ORF">EWM59_13385</name>
</gene>
<feature type="transmembrane region" description="Helical" evidence="1">
    <location>
        <begin position="346"/>
        <end position="364"/>
    </location>
</feature>
<feature type="transmembrane region" description="Helical" evidence="1">
    <location>
        <begin position="84"/>
        <end position="104"/>
    </location>
</feature>
<dbReference type="RefSeq" id="WP_130021484.1">
    <property type="nucleotide sequence ID" value="NZ_SEWF01000017.1"/>
</dbReference>
<dbReference type="PANTHER" id="PTHR40407">
    <property type="entry name" value="MEMBRANE PROTEIN-LIKE PROTEIN"/>
    <property type="match status" value="1"/>
</dbReference>
<dbReference type="PANTHER" id="PTHR40407:SF1">
    <property type="entry name" value="HEPARAN-ALPHA-GLUCOSAMINIDE N-ACETYLTRANSFERASE CATALYTIC DOMAIN-CONTAINING PROTEIN"/>
    <property type="match status" value="1"/>
</dbReference>
<dbReference type="EMBL" id="SEWF01000017">
    <property type="protein sequence ID" value="RYU95236.1"/>
    <property type="molecule type" value="Genomic_DNA"/>
</dbReference>
<feature type="transmembrane region" description="Helical" evidence="1">
    <location>
        <begin position="303"/>
        <end position="322"/>
    </location>
</feature>
<dbReference type="OrthoDB" id="508112at2"/>
<dbReference type="Proteomes" id="UP000293162">
    <property type="component" value="Unassembled WGS sequence"/>
</dbReference>
<protein>
    <submittedName>
        <fullName evidence="3">DUF1624 domain-containing protein</fullName>
    </submittedName>
</protein>
<keyword evidence="1" id="KW-1133">Transmembrane helix</keyword>